<comment type="caution">
    <text evidence="2">The sequence shown here is derived from an EMBL/GenBank/DDBJ whole genome shotgun (WGS) entry which is preliminary data.</text>
</comment>
<name>A0A178YJU5_9HYPH</name>
<reference evidence="2 3" key="1">
    <citation type="journal article" date="2016" name="Int. J. Syst. Evol. Microbiol.">
        <title>Ensifer glycinis sp. nov., an novel rhizobial species associated with Glycine spp.</title>
        <authorList>
            <person name="Yan H."/>
            <person name="Yan J."/>
            <person name="Sui X.H."/>
            <person name="Wang E.T."/>
            <person name="Chen W.X."/>
            <person name="Zhang X.X."/>
            <person name="Chen W.F."/>
        </authorList>
    </citation>
    <scope>NUCLEOTIDE SEQUENCE [LARGE SCALE GENOMIC DNA]</scope>
    <source>
        <strain evidence="2 3">CCBAU 23380</strain>
    </source>
</reference>
<feature type="region of interest" description="Disordered" evidence="1">
    <location>
        <begin position="85"/>
        <end position="113"/>
    </location>
</feature>
<dbReference type="Proteomes" id="UP000094025">
    <property type="component" value="Unassembled WGS sequence"/>
</dbReference>
<evidence type="ECO:0000313" key="2">
    <source>
        <dbReference type="EMBL" id="OAP47750.1"/>
    </source>
</evidence>
<dbReference type="AlphaFoldDB" id="A0A178YJU5"/>
<evidence type="ECO:0000256" key="1">
    <source>
        <dbReference type="SAM" id="MobiDB-lite"/>
    </source>
</evidence>
<accession>A0A178YJU5</accession>
<keyword evidence="3" id="KW-1185">Reference proteome</keyword>
<sequence length="113" mass="12515">MGDLVIAVGSAVLQPVHSGFAGTHRGVLPLRRQPLRQRREHRVMAHRVVVVDILLGQRDRRDALADQRAHAVNRALAIAAIDEAGGHPVEQPDGPVDVAKQQRRRLQIRAARR</sequence>
<gene>
    <name evidence="2" type="ORF">AU381_11390</name>
</gene>
<organism evidence="2 3">
    <name type="scientific">Sinorhizobium glycinis</name>
    <dbReference type="NCBI Taxonomy" id="1472378"/>
    <lineage>
        <taxon>Bacteria</taxon>
        <taxon>Pseudomonadati</taxon>
        <taxon>Pseudomonadota</taxon>
        <taxon>Alphaproteobacteria</taxon>
        <taxon>Hyphomicrobiales</taxon>
        <taxon>Rhizobiaceae</taxon>
        <taxon>Sinorhizobium/Ensifer group</taxon>
        <taxon>Sinorhizobium</taxon>
    </lineage>
</organism>
<protein>
    <submittedName>
        <fullName evidence="2">Uncharacterized protein</fullName>
    </submittedName>
</protein>
<feature type="compositionally biased region" description="Basic residues" evidence="1">
    <location>
        <begin position="101"/>
        <end position="113"/>
    </location>
</feature>
<dbReference type="EMBL" id="LPUX01000025">
    <property type="protein sequence ID" value="OAP47750.1"/>
    <property type="molecule type" value="Genomic_DNA"/>
</dbReference>
<proteinExistence type="predicted"/>
<evidence type="ECO:0000313" key="3">
    <source>
        <dbReference type="Proteomes" id="UP000094025"/>
    </source>
</evidence>